<proteinExistence type="predicted"/>
<feature type="region of interest" description="Disordered" evidence="1">
    <location>
        <begin position="1"/>
        <end position="52"/>
    </location>
</feature>
<organism evidence="3">
    <name type="scientific">Leptosphaeria maculans (strain JN3 / isolate v23.1.3 / race Av1-4-5-6-7-8)</name>
    <name type="common">Blackleg fungus</name>
    <name type="synonym">Phoma lingam</name>
    <dbReference type="NCBI Taxonomy" id="985895"/>
    <lineage>
        <taxon>Eukaryota</taxon>
        <taxon>Fungi</taxon>
        <taxon>Dikarya</taxon>
        <taxon>Ascomycota</taxon>
        <taxon>Pezizomycotina</taxon>
        <taxon>Dothideomycetes</taxon>
        <taxon>Pleosporomycetidae</taxon>
        <taxon>Pleosporales</taxon>
        <taxon>Pleosporineae</taxon>
        <taxon>Leptosphaeriaceae</taxon>
        <taxon>Plenodomus</taxon>
        <taxon>Plenodomus lingam/Leptosphaeria maculans species complex</taxon>
    </lineage>
</organism>
<gene>
    <name evidence="2" type="ORF">LEMA_uP025220.1</name>
</gene>
<reference evidence="3" key="1">
    <citation type="journal article" date="2011" name="Nat. Commun.">
        <title>Effector diversification within compartments of the Leptosphaeria maculans genome affected by Repeat-Induced Point mutations.</title>
        <authorList>
            <person name="Rouxel T."/>
            <person name="Grandaubert J."/>
            <person name="Hane J.K."/>
            <person name="Hoede C."/>
            <person name="van de Wouw A.P."/>
            <person name="Couloux A."/>
            <person name="Dominguez V."/>
            <person name="Anthouard V."/>
            <person name="Bally P."/>
            <person name="Bourras S."/>
            <person name="Cozijnsen A.J."/>
            <person name="Ciuffetti L.M."/>
            <person name="Degrave A."/>
            <person name="Dilmaghani A."/>
            <person name="Duret L."/>
            <person name="Fudal I."/>
            <person name="Goodwin S.B."/>
            <person name="Gout L."/>
            <person name="Glaser N."/>
            <person name="Linglin J."/>
            <person name="Kema G.H.J."/>
            <person name="Lapalu N."/>
            <person name="Lawrence C.B."/>
            <person name="May K."/>
            <person name="Meyer M."/>
            <person name="Ollivier B."/>
            <person name="Poulain J."/>
            <person name="Schoch C.L."/>
            <person name="Simon A."/>
            <person name="Spatafora J.W."/>
            <person name="Stachowiak A."/>
            <person name="Turgeon B.G."/>
            <person name="Tyler B.M."/>
            <person name="Vincent D."/>
            <person name="Weissenbach J."/>
            <person name="Amselem J."/>
            <person name="Quesneville H."/>
            <person name="Oliver R.P."/>
            <person name="Wincker P."/>
            <person name="Balesdent M.-H."/>
            <person name="Howlett B.J."/>
        </authorList>
    </citation>
    <scope>NUCLEOTIDE SEQUENCE [LARGE SCALE GENOMIC DNA]</scope>
    <source>
        <strain evidence="3">JN3 / isolate v23.1.3 / race Av1-4-5-6-7-8</strain>
    </source>
</reference>
<keyword evidence="3" id="KW-1185">Reference proteome</keyword>
<dbReference type="InParanoid" id="E4ZXG0"/>
<dbReference type="HOGENOM" id="CLU_3087671_0_0_1"/>
<dbReference type="GeneID" id="13281691"/>
<protein>
    <submittedName>
        <fullName evidence="2">Predicted protein</fullName>
    </submittedName>
</protein>
<dbReference type="VEuPathDB" id="FungiDB:LEMA_uP025220.1"/>
<dbReference type="EMBL" id="FP929127">
    <property type="protein sequence ID" value="CBX95370.1"/>
    <property type="molecule type" value="Genomic_DNA"/>
</dbReference>
<dbReference type="AlphaFoldDB" id="E4ZXG0"/>
<name>E4ZXG0_LEPMJ</name>
<accession>E4ZXG0</accession>
<evidence type="ECO:0000313" key="2">
    <source>
        <dbReference type="EMBL" id="CBX95370.1"/>
    </source>
</evidence>
<sequence length="52" mass="6278">MANSYPPRLPVVHQHPPPIQRILPRRRESDVPSKRPRRVLRSEWSRPRMRTS</sequence>
<evidence type="ECO:0000256" key="1">
    <source>
        <dbReference type="SAM" id="MobiDB-lite"/>
    </source>
</evidence>
<evidence type="ECO:0000313" key="3">
    <source>
        <dbReference type="Proteomes" id="UP000002668"/>
    </source>
</evidence>
<dbReference type="Proteomes" id="UP000002668">
    <property type="component" value="Genome"/>
</dbReference>